<gene>
    <name evidence="1" type="ORF">L6164_018734</name>
</gene>
<accession>A0ACB9NCU0</accession>
<proteinExistence type="predicted"/>
<evidence type="ECO:0000313" key="2">
    <source>
        <dbReference type="Proteomes" id="UP000828941"/>
    </source>
</evidence>
<dbReference type="Proteomes" id="UP000828941">
    <property type="component" value="Chromosome 7"/>
</dbReference>
<protein>
    <submittedName>
        <fullName evidence="1">Uncharacterized protein</fullName>
    </submittedName>
</protein>
<evidence type="ECO:0000313" key="1">
    <source>
        <dbReference type="EMBL" id="KAI4333990.1"/>
    </source>
</evidence>
<reference evidence="1 2" key="1">
    <citation type="journal article" date="2022" name="DNA Res.">
        <title>Chromosomal-level genome assembly of the orchid tree Bauhinia variegata (Leguminosae; Cercidoideae) supports the allotetraploid origin hypothesis of Bauhinia.</title>
        <authorList>
            <person name="Zhong Y."/>
            <person name="Chen Y."/>
            <person name="Zheng D."/>
            <person name="Pang J."/>
            <person name="Liu Y."/>
            <person name="Luo S."/>
            <person name="Meng S."/>
            <person name="Qian L."/>
            <person name="Wei D."/>
            <person name="Dai S."/>
            <person name="Zhou R."/>
        </authorList>
    </citation>
    <scope>NUCLEOTIDE SEQUENCE [LARGE SCALE GENOMIC DNA]</scope>
    <source>
        <strain evidence="1">BV-YZ2020</strain>
    </source>
</reference>
<sequence length="154" mass="17572">MQTSSLKDLSMEDEEEEAFIGQAEIWKYMLSFTDSVALKAQITMVNQSPPPDHESARSQKDVLHTTIRKWRDTLWHHRGFKMALTTQAYDGITHVGGDISVSIPNADAVYMKWVLYDWSDQHCIKILKNCRKAIPEKTGKVIIVDGVLLGKWPL</sequence>
<organism evidence="1 2">
    <name type="scientific">Bauhinia variegata</name>
    <name type="common">Purple orchid tree</name>
    <name type="synonym">Phanera variegata</name>
    <dbReference type="NCBI Taxonomy" id="167791"/>
    <lineage>
        <taxon>Eukaryota</taxon>
        <taxon>Viridiplantae</taxon>
        <taxon>Streptophyta</taxon>
        <taxon>Embryophyta</taxon>
        <taxon>Tracheophyta</taxon>
        <taxon>Spermatophyta</taxon>
        <taxon>Magnoliopsida</taxon>
        <taxon>eudicotyledons</taxon>
        <taxon>Gunneridae</taxon>
        <taxon>Pentapetalae</taxon>
        <taxon>rosids</taxon>
        <taxon>fabids</taxon>
        <taxon>Fabales</taxon>
        <taxon>Fabaceae</taxon>
        <taxon>Cercidoideae</taxon>
        <taxon>Cercideae</taxon>
        <taxon>Bauhiniinae</taxon>
        <taxon>Bauhinia</taxon>
    </lineage>
</organism>
<dbReference type="EMBL" id="CM039432">
    <property type="protein sequence ID" value="KAI4333990.1"/>
    <property type="molecule type" value="Genomic_DNA"/>
</dbReference>
<comment type="caution">
    <text evidence="1">The sequence shown here is derived from an EMBL/GenBank/DDBJ whole genome shotgun (WGS) entry which is preliminary data.</text>
</comment>
<keyword evidence="2" id="KW-1185">Reference proteome</keyword>
<name>A0ACB9NCU0_BAUVA</name>